<feature type="compositionally biased region" description="Basic and acidic residues" evidence="2">
    <location>
        <begin position="245"/>
        <end position="256"/>
    </location>
</feature>
<keyword evidence="1" id="KW-0694">RNA-binding</keyword>
<feature type="region of interest" description="Disordered" evidence="2">
    <location>
        <begin position="245"/>
        <end position="289"/>
    </location>
</feature>
<dbReference type="Gene3D" id="2.60.200.20">
    <property type="match status" value="1"/>
</dbReference>
<feature type="domain" description="DRBM" evidence="4">
    <location>
        <begin position="294"/>
        <end position="366"/>
    </location>
</feature>
<protein>
    <submittedName>
        <fullName evidence="5">Kanadaptin</fullName>
    </submittedName>
</protein>
<feature type="compositionally biased region" description="Basic and acidic residues" evidence="2">
    <location>
        <begin position="79"/>
        <end position="102"/>
    </location>
</feature>
<feature type="compositionally biased region" description="Basic and acidic residues" evidence="2">
    <location>
        <begin position="279"/>
        <end position="289"/>
    </location>
</feature>
<evidence type="ECO:0000256" key="1">
    <source>
        <dbReference type="PROSITE-ProRule" id="PRU00266"/>
    </source>
</evidence>
<dbReference type="Pfam" id="PF00035">
    <property type="entry name" value="dsrm"/>
    <property type="match status" value="1"/>
</dbReference>
<reference evidence="5" key="1">
    <citation type="journal article" date="2020" name="Fungal Divers.">
        <title>Resolving the Mortierellaceae phylogeny through synthesis of multi-gene phylogenetics and phylogenomics.</title>
        <authorList>
            <person name="Vandepol N."/>
            <person name="Liber J."/>
            <person name="Desiro A."/>
            <person name="Na H."/>
            <person name="Kennedy M."/>
            <person name="Barry K."/>
            <person name="Grigoriev I.V."/>
            <person name="Miller A.N."/>
            <person name="O'Donnell K."/>
            <person name="Stajich J.E."/>
            <person name="Bonito G."/>
        </authorList>
    </citation>
    <scope>NUCLEOTIDE SEQUENCE</scope>
    <source>
        <strain evidence="5">REB-010B</strain>
    </source>
</reference>
<sequence length="557" mass="61971">MPFAVPQVPDRTSPQGNGGGTDSNTAPAEGSAVDSMADTKGHANNDEQSSKPVFAMPMVPTKKSSTMPPPPPPPVFPKDQGKQSASKDDVEERIPSTEESKPRAPNAPPLKYQKPAWSGYPNQQFFFEVIKNGIVVERIRAPEKEFLTIGRLPMCDLEMEHPSLSRYHAVVQFKSNGECFIYDLNSSHGTKLNKSKILPGMHVALKPGDQLRFGESTRIYLFQTEEAEDQEEEERKLVAAMIERQTRSREAQRQENDDQEQEFNWGMQEDAVDEDEPDDTVRRAADPDASYRLDPKKALRNYLESRGYSCEYEVEEGGPQHAREYTARIRLPIETAMGPVYGEATAGKKRDAEREAALDACIQLDTRGMLGQKSSGEGISQGKSSRRDTSDDDDDDDFYDRTEKKKKNVAKTEQKADTHESLLEKLKTLQSSMAALETRLEEHDATEASRKRLEESGDLDAYMALLEKSGGDSKAKMQQDLAGMKKEERRLQQLVEFTKPVDFTAKISTGSSSVKSAVVKDEPSPLPRNGKRQSDSPAVVEEKKARVLGPSLPPPSS</sequence>
<dbReference type="PANTHER" id="PTHR23308">
    <property type="entry name" value="NUCLEAR INHIBITOR OF PROTEIN PHOSPHATASE-1"/>
    <property type="match status" value="1"/>
</dbReference>
<evidence type="ECO:0000259" key="3">
    <source>
        <dbReference type="PROSITE" id="PS50006"/>
    </source>
</evidence>
<dbReference type="Gene3D" id="3.30.160.20">
    <property type="match status" value="1"/>
</dbReference>
<dbReference type="SMART" id="SM00358">
    <property type="entry name" value="DSRM"/>
    <property type="match status" value="1"/>
</dbReference>
<feature type="compositionally biased region" description="Basic and acidic residues" evidence="2">
    <location>
        <begin position="438"/>
        <end position="455"/>
    </location>
</feature>
<dbReference type="Pfam" id="PF00498">
    <property type="entry name" value="FHA"/>
    <property type="match status" value="1"/>
</dbReference>
<evidence type="ECO:0000256" key="2">
    <source>
        <dbReference type="SAM" id="MobiDB-lite"/>
    </source>
</evidence>
<dbReference type="EMBL" id="JAAAIP010000288">
    <property type="protein sequence ID" value="KAG0320335.1"/>
    <property type="molecule type" value="Genomic_DNA"/>
</dbReference>
<dbReference type="Proteomes" id="UP000738325">
    <property type="component" value="Unassembled WGS sequence"/>
</dbReference>
<proteinExistence type="predicted"/>
<keyword evidence="6" id="KW-1185">Reference proteome</keyword>
<gene>
    <name evidence="5" type="primary">SLC4A1AP</name>
    <name evidence="5" type="ORF">BGZ99_004579</name>
</gene>
<dbReference type="SMART" id="SM00240">
    <property type="entry name" value="FHA"/>
    <property type="match status" value="1"/>
</dbReference>
<feature type="region of interest" description="Disordered" evidence="2">
    <location>
        <begin position="1"/>
        <end position="109"/>
    </location>
</feature>
<dbReference type="SUPFAM" id="SSF49879">
    <property type="entry name" value="SMAD/FHA domain"/>
    <property type="match status" value="1"/>
</dbReference>
<dbReference type="PROSITE" id="PS50137">
    <property type="entry name" value="DS_RBD"/>
    <property type="match status" value="1"/>
</dbReference>
<dbReference type="InterPro" id="IPR050923">
    <property type="entry name" value="Cell_Proc_Reg/RNA_Proc"/>
</dbReference>
<dbReference type="InterPro" id="IPR014720">
    <property type="entry name" value="dsRBD_dom"/>
</dbReference>
<name>A0A9P6RHD5_9FUNG</name>
<dbReference type="PROSITE" id="PS50006">
    <property type="entry name" value="FHA_DOMAIN"/>
    <property type="match status" value="1"/>
</dbReference>
<feature type="compositionally biased region" description="Pro residues" evidence="2">
    <location>
        <begin position="67"/>
        <end position="76"/>
    </location>
</feature>
<feature type="compositionally biased region" description="Basic and acidic residues" evidence="2">
    <location>
        <begin position="410"/>
        <end position="421"/>
    </location>
</feature>
<feature type="region of interest" description="Disordered" evidence="2">
    <location>
        <begin position="434"/>
        <end position="456"/>
    </location>
</feature>
<evidence type="ECO:0000259" key="4">
    <source>
        <dbReference type="PROSITE" id="PS50137"/>
    </source>
</evidence>
<organism evidence="5 6">
    <name type="scientific">Dissophora globulifera</name>
    <dbReference type="NCBI Taxonomy" id="979702"/>
    <lineage>
        <taxon>Eukaryota</taxon>
        <taxon>Fungi</taxon>
        <taxon>Fungi incertae sedis</taxon>
        <taxon>Mucoromycota</taxon>
        <taxon>Mortierellomycotina</taxon>
        <taxon>Mortierellomycetes</taxon>
        <taxon>Mortierellales</taxon>
        <taxon>Mortierellaceae</taxon>
        <taxon>Dissophora</taxon>
    </lineage>
</organism>
<comment type="caution">
    <text evidence="5">The sequence shown here is derived from an EMBL/GenBank/DDBJ whole genome shotgun (WGS) entry which is preliminary data.</text>
</comment>
<dbReference type="CDD" id="cd19856">
    <property type="entry name" value="DSRM_Kanadaptin"/>
    <property type="match status" value="1"/>
</dbReference>
<evidence type="ECO:0000313" key="6">
    <source>
        <dbReference type="Proteomes" id="UP000738325"/>
    </source>
</evidence>
<dbReference type="SUPFAM" id="SSF54768">
    <property type="entry name" value="dsRNA-binding domain-like"/>
    <property type="match status" value="1"/>
</dbReference>
<feature type="compositionally biased region" description="Basic and acidic residues" evidence="2">
    <location>
        <begin position="37"/>
        <end position="49"/>
    </location>
</feature>
<dbReference type="OrthoDB" id="444265at2759"/>
<evidence type="ECO:0000313" key="5">
    <source>
        <dbReference type="EMBL" id="KAG0320335.1"/>
    </source>
</evidence>
<feature type="domain" description="FHA" evidence="3">
    <location>
        <begin position="147"/>
        <end position="197"/>
    </location>
</feature>
<accession>A0A9P6RHD5</accession>
<feature type="region of interest" description="Disordered" evidence="2">
    <location>
        <begin position="510"/>
        <end position="557"/>
    </location>
</feature>
<feature type="region of interest" description="Disordered" evidence="2">
    <location>
        <begin position="364"/>
        <end position="421"/>
    </location>
</feature>
<dbReference type="InterPro" id="IPR000253">
    <property type="entry name" value="FHA_dom"/>
</dbReference>
<dbReference type="GO" id="GO:0003723">
    <property type="term" value="F:RNA binding"/>
    <property type="evidence" value="ECO:0007669"/>
    <property type="project" value="UniProtKB-UniRule"/>
</dbReference>
<dbReference type="InterPro" id="IPR008984">
    <property type="entry name" value="SMAD_FHA_dom_sf"/>
</dbReference>
<feature type="compositionally biased region" description="Polar residues" evidence="2">
    <location>
        <begin position="372"/>
        <end position="383"/>
    </location>
</feature>
<dbReference type="AlphaFoldDB" id="A0A9P6RHD5"/>